<evidence type="ECO:0000313" key="2">
    <source>
        <dbReference type="EMBL" id="UXX84764.1"/>
    </source>
</evidence>
<protein>
    <recommendedName>
        <fullName evidence="4">Transmembrane protein</fullName>
    </recommendedName>
</protein>
<dbReference type="RefSeq" id="WP_263048900.1">
    <property type="nucleotide sequence ID" value="NZ_CP106738.1"/>
</dbReference>
<evidence type="ECO:0008006" key="4">
    <source>
        <dbReference type="Google" id="ProtNLM"/>
    </source>
</evidence>
<keyword evidence="1" id="KW-0472">Membrane</keyword>
<sequence>MSDVIRILIAPLVWLACFGAIYGLHGLSCSATFEPDLPAGAAIWQLLMILAGGVAVTVQVCLLFALRHRAFASGSGFVNRVSAILAWTSLAATLWTSFPVLLSSSCA</sequence>
<feature type="transmembrane region" description="Helical" evidence="1">
    <location>
        <begin position="77"/>
        <end position="98"/>
    </location>
</feature>
<accession>A0ABY6DF34</accession>
<keyword evidence="1" id="KW-0812">Transmembrane</keyword>
<keyword evidence="3" id="KW-1185">Reference proteome</keyword>
<evidence type="ECO:0000313" key="3">
    <source>
        <dbReference type="Proteomes" id="UP001064087"/>
    </source>
</evidence>
<dbReference type="Proteomes" id="UP001064087">
    <property type="component" value="Chromosome"/>
</dbReference>
<evidence type="ECO:0000256" key="1">
    <source>
        <dbReference type="SAM" id="Phobius"/>
    </source>
</evidence>
<gene>
    <name evidence="2" type="ORF">N7U68_09050</name>
</gene>
<dbReference type="PROSITE" id="PS51257">
    <property type="entry name" value="PROKAR_LIPOPROTEIN"/>
    <property type="match status" value="1"/>
</dbReference>
<reference evidence="2" key="1">
    <citation type="submission" date="2022-10" db="EMBL/GenBank/DDBJ databases">
        <title>Roseovarius pelagicus sp. nov., isolated from Arctic seawater.</title>
        <authorList>
            <person name="Hong Y.W."/>
            <person name="Hwang C.Y."/>
        </authorList>
    </citation>
    <scope>NUCLEOTIDE SEQUENCE</scope>
    <source>
        <strain evidence="2">HL-MP18</strain>
    </source>
</reference>
<proteinExistence type="predicted"/>
<name>A0ABY6DF34_9RHOB</name>
<feature type="transmembrane region" description="Helical" evidence="1">
    <location>
        <begin position="42"/>
        <end position="65"/>
    </location>
</feature>
<organism evidence="2 3">
    <name type="scientific">Roseovarius pelagicus</name>
    <dbReference type="NCBI Taxonomy" id="2980108"/>
    <lineage>
        <taxon>Bacteria</taxon>
        <taxon>Pseudomonadati</taxon>
        <taxon>Pseudomonadota</taxon>
        <taxon>Alphaproteobacteria</taxon>
        <taxon>Rhodobacterales</taxon>
        <taxon>Roseobacteraceae</taxon>
        <taxon>Roseovarius</taxon>
    </lineage>
</organism>
<dbReference type="EMBL" id="CP106738">
    <property type="protein sequence ID" value="UXX84764.1"/>
    <property type="molecule type" value="Genomic_DNA"/>
</dbReference>
<keyword evidence="1" id="KW-1133">Transmembrane helix</keyword>